<organism evidence="2 3">
    <name type="scientific">Morella rubra</name>
    <name type="common">Chinese bayberry</name>
    <dbReference type="NCBI Taxonomy" id="262757"/>
    <lineage>
        <taxon>Eukaryota</taxon>
        <taxon>Viridiplantae</taxon>
        <taxon>Streptophyta</taxon>
        <taxon>Embryophyta</taxon>
        <taxon>Tracheophyta</taxon>
        <taxon>Spermatophyta</taxon>
        <taxon>Magnoliopsida</taxon>
        <taxon>eudicotyledons</taxon>
        <taxon>Gunneridae</taxon>
        <taxon>Pentapetalae</taxon>
        <taxon>rosids</taxon>
        <taxon>fabids</taxon>
        <taxon>Fagales</taxon>
        <taxon>Myricaceae</taxon>
        <taxon>Morella</taxon>
    </lineage>
</organism>
<keyword evidence="1" id="KW-0732">Signal</keyword>
<feature type="signal peptide" evidence="1">
    <location>
        <begin position="1"/>
        <end position="25"/>
    </location>
</feature>
<gene>
    <name evidence="2" type="ORF">CJ030_MR5G025016</name>
</gene>
<evidence type="ECO:0000313" key="3">
    <source>
        <dbReference type="Proteomes" id="UP000516437"/>
    </source>
</evidence>
<protein>
    <submittedName>
        <fullName evidence="2">Uncharacterized protein</fullName>
    </submittedName>
</protein>
<dbReference type="Proteomes" id="UP000516437">
    <property type="component" value="Chromosome 5"/>
</dbReference>
<dbReference type="AlphaFoldDB" id="A0A6A1VK92"/>
<name>A0A6A1VK92_9ROSI</name>
<reference evidence="2 3" key="1">
    <citation type="journal article" date="2019" name="Plant Biotechnol. J.">
        <title>The red bayberry genome and genetic basis of sex determination.</title>
        <authorList>
            <person name="Jia H.M."/>
            <person name="Jia H.J."/>
            <person name="Cai Q.L."/>
            <person name="Wang Y."/>
            <person name="Zhao H.B."/>
            <person name="Yang W.F."/>
            <person name="Wang G.Y."/>
            <person name="Li Y.H."/>
            <person name="Zhan D.L."/>
            <person name="Shen Y.T."/>
            <person name="Niu Q.F."/>
            <person name="Chang L."/>
            <person name="Qiu J."/>
            <person name="Zhao L."/>
            <person name="Xie H.B."/>
            <person name="Fu W.Y."/>
            <person name="Jin J."/>
            <person name="Li X.W."/>
            <person name="Jiao Y."/>
            <person name="Zhou C.C."/>
            <person name="Tu T."/>
            <person name="Chai C.Y."/>
            <person name="Gao J.L."/>
            <person name="Fan L.J."/>
            <person name="van de Weg E."/>
            <person name="Wang J.Y."/>
            <person name="Gao Z.S."/>
        </authorList>
    </citation>
    <scope>NUCLEOTIDE SEQUENCE [LARGE SCALE GENOMIC DNA]</scope>
    <source>
        <tissue evidence="2">Leaves</tissue>
    </source>
</reference>
<evidence type="ECO:0000313" key="2">
    <source>
        <dbReference type="EMBL" id="KAB1212248.1"/>
    </source>
</evidence>
<proteinExistence type="predicted"/>
<sequence>MRLLLRSLSMLILLIWFFCLPPLEAQSTSGSSRSPARADLDALLQDCFQGFWSSKDRHSLRRGCSLKFDWDQDCSTLD</sequence>
<accession>A0A6A1VK92</accession>
<comment type="caution">
    <text evidence="2">The sequence shown here is derived from an EMBL/GenBank/DDBJ whole genome shotgun (WGS) entry which is preliminary data.</text>
</comment>
<dbReference type="EMBL" id="RXIC02000023">
    <property type="protein sequence ID" value="KAB1212248.1"/>
    <property type="molecule type" value="Genomic_DNA"/>
</dbReference>
<feature type="chain" id="PRO_5025464530" evidence="1">
    <location>
        <begin position="26"/>
        <end position="78"/>
    </location>
</feature>
<evidence type="ECO:0000256" key="1">
    <source>
        <dbReference type="SAM" id="SignalP"/>
    </source>
</evidence>
<keyword evidence="3" id="KW-1185">Reference proteome</keyword>